<feature type="signal peptide" evidence="6">
    <location>
        <begin position="1"/>
        <end position="24"/>
    </location>
</feature>
<dbReference type="InterPro" id="IPR011009">
    <property type="entry name" value="Kinase-like_dom_sf"/>
</dbReference>
<keyword evidence="5" id="KW-1133">Transmembrane helix</keyword>
<dbReference type="PANTHER" id="PTHR47985">
    <property type="entry name" value="OS07G0668900 PROTEIN"/>
    <property type="match status" value="1"/>
</dbReference>
<evidence type="ECO:0000313" key="8">
    <source>
        <dbReference type="EMBL" id="KAK1406278.1"/>
    </source>
</evidence>
<evidence type="ECO:0000256" key="6">
    <source>
        <dbReference type="SAM" id="SignalP"/>
    </source>
</evidence>
<evidence type="ECO:0000256" key="4">
    <source>
        <dbReference type="ARBA" id="ARBA00023288"/>
    </source>
</evidence>
<reference evidence="8" key="1">
    <citation type="journal article" date="2023" name="bioRxiv">
        <title>Improved chromosome-level genome assembly for marigold (Tagetes erecta).</title>
        <authorList>
            <person name="Jiang F."/>
            <person name="Yuan L."/>
            <person name="Wang S."/>
            <person name="Wang H."/>
            <person name="Xu D."/>
            <person name="Wang A."/>
            <person name="Fan W."/>
        </authorList>
    </citation>
    <scope>NUCLEOTIDE SEQUENCE</scope>
    <source>
        <strain evidence="8">WSJ</strain>
        <tissue evidence="8">Leaf</tissue>
    </source>
</reference>
<keyword evidence="4" id="KW-0449">Lipoprotein</keyword>
<dbReference type="InterPro" id="IPR000719">
    <property type="entry name" value="Prot_kinase_dom"/>
</dbReference>
<organism evidence="8 9">
    <name type="scientific">Tagetes erecta</name>
    <name type="common">African marigold</name>
    <dbReference type="NCBI Taxonomy" id="13708"/>
    <lineage>
        <taxon>Eukaryota</taxon>
        <taxon>Viridiplantae</taxon>
        <taxon>Streptophyta</taxon>
        <taxon>Embryophyta</taxon>
        <taxon>Tracheophyta</taxon>
        <taxon>Spermatophyta</taxon>
        <taxon>Magnoliopsida</taxon>
        <taxon>eudicotyledons</taxon>
        <taxon>Gunneridae</taxon>
        <taxon>Pentapetalae</taxon>
        <taxon>asterids</taxon>
        <taxon>campanulids</taxon>
        <taxon>Asterales</taxon>
        <taxon>Asteraceae</taxon>
        <taxon>Asteroideae</taxon>
        <taxon>Heliantheae alliance</taxon>
        <taxon>Tageteae</taxon>
        <taxon>Tagetes</taxon>
    </lineage>
</organism>
<keyword evidence="3 5" id="KW-0472">Membrane</keyword>
<dbReference type="GO" id="GO:0004674">
    <property type="term" value="F:protein serine/threonine kinase activity"/>
    <property type="evidence" value="ECO:0007669"/>
    <property type="project" value="UniProtKB-KW"/>
</dbReference>
<dbReference type="GO" id="GO:0005524">
    <property type="term" value="F:ATP binding"/>
    <property type="evidence" value="ECO:0007669"/>
    <property type="project" value="InterPro"/>
</dbReference>
<keyword evidence="6" id="KW-0732">Signal</keyword>
<sequence>MDKGSVSTAWFILMKMIASMLGSSKEVSNMGLSLQFQFLFEMLAVAIKQLDPDGLQGIQEYVEVLTSGLADQPNLVKLIGYCAKGEQRLLVYEYMPLGSLEDNLHGLLLLWFLFYYKAIAVVVSVLLQGTS</sequence>
<keyword evidence="9" id="KW-1185">Reference proteome</keyword>
<dbReference type="PANTHER" id="PTHR47985:SF41">
    <property type="entry name" value="SERINE_THREONINE-PROTEIN KINASE PBL5-RELATED"/>
    <property type="match status" value="1"/>
</dbReference>
<comment type="subcellular location">
    <subcellularLocation>
        <location evidence="1">Cell membrane</location>
        <topology evidence="1">Lipid-anchor</topology>
    </subcellularLocation>
</comment>
<dbReference type="SUPFAM" id="SSF56112">
    <property type="entry name" value="Protein kinase-like (PK-like)"/>
    <property type="match status" value="1"/>
</dbReference>
<dbReference type="Proteomes" id="UP001229421">
    <property type="component" value="Unassembled WGS sequence"/>
</dbReference>
<dbReference type="EMBL" id="JAUHHV010000012">
    <property type="protein sequence ID" value="KAK1406278.1"/>
    <property type="molecule type" value="Genomic_DNA"/>
</dbReference>
<gene>
    <name evidence="8" type="ORF">QVD17_41570</name>
</gene>
<evidence type="ECO:0000256" key="1">
    <source>
        <dbReference type="ARBA" id="ARBA00004193"/>
    </source>
</evidence>
<keyword evidence="5" id="KW-0812">Transmembrane</keyword>
<keyword evidence="2" id="KW-0418">Kinase</keyword>
<protein>
    <recommendedName>
        <fullName evidence="7">Protein kinase domain-containing protein</fullName>
    </recommendedName>
</protein>
<dbReference type="GO" id="GO:0005886">
    <property type="term" value="C:plasma membrane"/>
    <property type="evidence" value="ECO:0007669"/>
    <property type="project" value="UniProtKB-SubCell"/>
</dbReference>
<name>A0AAD8NFR1_TARER</name>
<keyword evidence="2" id="KW-0723">Serine/threonine-protein kinase</keyword>
<feature type="chain" id="PRO_5042083340" description="Protein kinase domain-containing protein" evidence="6">
    <location>
        <begin position="25"/>
        <end position="131"/>
    </location>
</feature>
<proteinExistence type="predicted"/>
<dbReference type="Pfam" id="PF07714">
    <property type="entry name" value="PK_Tyr_Ser-Thr"/>
    <property type="match status" value="1"/>
</dbReference>
<comment type="caution">
    <text evidence="8">The sequence shown here is derived from an EMBL/GenBank/DDBJ whole genome shotgun (WGS) entry which is preliminary data.</text>
</comment>
<evidence type="ECO:0000259" key="7">
    <source>
        <dbReference type="PROSITE" id="PS50011"/>
    </source>
</evidence>
<feature type="transmembrane region" description="Helical" evidence="5">
    <location>
        <begin position="104"/>
        <end position="127"/>
    </location>
</feature>
<feature type="domain" description="Protein kinase" evidence="7">
    <location>
        <begin position="1"/>
        <end position="131"/>
    </location>
</feature>
<dbReference type="Gene3D" id="3.30.200.20">
    <property type="entry name" value="Phosphorylase Kinase, domain 1"/>
    <property type="match status" value="1"/>
</dbReference>
<dbReference type="PROSITE" id="PS50011">
    <property type="entry name" value="PROTEIN_KINASE_DOM"/>
    <property type="match status" value="1"/>
</dbReference>
<keyword evidence="2" id="KW-0808">Transferase</keyword>
<evidence type="ECO:0000256" key="5">
    <source>
        <dbReference type="SAM" id="Phobius"/>
    </source>
</evidence>
<accession>A0AAD8NFR1</accession>
<evidence type="ECO:0000256" key="3">
    <source>
        <dbReference type="ARBA" id="ARBA00023136"/>
    </source>
</evidence>
<evidence type="ECO:0000256" key="2">
    <source>
        <dbReference type="ARBA" id="ARBA00022527"/>
    </source>
</evidence>
<dbReference type="InterPro" id="IPR001245">
    <property type="entry name" value="Ser-Thr/Tyr_kinase_cat_dom"/>
</dbReference>
<dbReference type="AlphaFoldDB" id="A0AAD8NFR1"/>
<evidence type="ECO:0000313" key="9">
    <source>
        <dbReference type="Proteomes" id="UP001229421"/>
    </source>
</evidence>